<dbReference type="InterPro" id="IPR000209">
    <property type="entry name" value="Peptidase_S8/S53_dom"/>
</dbReference>
<name>A0A9W8QHJ0_AKAMU</name>
<dbReference type="InterPro" id="IPR036852">
    <property type="entry name" value="Peptidase_S8/S53_dom_sf"/>
</dbReference>
<dbReference type="InterPro" id="IPR056002">
    <property type="entry name" value="DUF7580"/>
</dbReference>
<comment type="caution">
    <text evidence="4">The sequence shown here is derived from an EMBL/GenBank/DDBJ whole genome shotgun (WGS) entry which is preliminary data.</text>
</comment>
<evidence type="ECO:0000313" key="5">
    <source>
        <dbReference type="Proteomes" id="UP001144673"/>
    </source>
</evidence>
<evidence type="ECO:0000259" key="3">
    <source>
        <dbReference type="Pfam" id="PF24476"/>
    </source>
</evidence>
<evidence type="ECO:0008006" key="6">
    <source>
        <dbReference type="Google" id="ProtNLM"/>
    </source>
</evidence>
<evidence type="ECO:0000256" key="1">
    <source>
        <dbReference type="ARBA" id="ARBA00022801"/>
    </source>
</evidence>
<dbReference type="Pfam" id="PF00082">
    <property type="entry name" value="Peptidase_S8"/>
    <property type="match status" value="1"/>
</dbReference>
<dbReference type="SUPFAM" id="SSF52743">
    <property type="entry name" value="Subtilisin-like"/>
    <property type="match status" value="1"/>
</dbReference>
<organism evidence="4 5">
    <name type="scientific">Akanthomyces muscarius</name>
    <name type="common">Entomopathogenic fungus</name>
    <name type="synonym">Lecanicillium muscarium</name>
    <dbReference type="NCBI Taxonomy" id="2231603"/>
    <lineage>
        <taxon>Eukaryota</taxon>
        <taxon>Fungi</taxon>
        <taxon>Dikarya</taxon>
        <taxon>Ascomycota</taxon>
        <taxon>Pezizomycotina</taxon>
        <taxon>Sordariomycetes</taxon>
        <taxon>Hypocreomycetidae</taxon>
        <taxon>Hypocreales</taxon>
        <taxon>Cordycipitaceae</taxon>
        <taxon>Akanthomyces</taxon>
    </lineage>
</organism>
<feature type="domain" description="DUF7580" evidence="3">
    <location>
        <begin position="246"/>
        <end position="395"/>
    </location>
</feature>
<protein>
    <recommendedName>
        <fullName evidence="6">Peptidase S8/S53 domain-containing protein</fullName>
    </recommendedName>
</protein>
<keyword evidence="5" id="KW-1185">Reference proteome</keyword>
<dbReference type="CDD" id="cd00306">
    <property type="entry name" value="Peptidases_S8_S53"/>
    <property type="match status" value="1"/>
</dbReference>
<dbReference type="GeneID" id="80888264"/>
<proteinExistence type="predicted"/>
<dbReference type="GO" id="GO:0006508">
    <property type="term" value="P:proteolysis"/>
    <property type="evidence" value="ECO:0007669"/>
    <property type="project" value="InterPro"/>
</dbReference>
<evidence type="ECO:0000313" key="4">
    <source>
        <dbReference type="EMBL" id="KAJ4155881.1"/>
    </source>
</evidence>
<dbReference type="AlphaFoldDB" id="A0A9W8QHJ0"/>
<dbReference type="KEGG" id="amus:LMH87_001105"/>
<dbReference type="EMBL" id="JAJHUN010000007">
    <property type="protein sequence ID" value="KAJ4155881.1"/>
    <property type="molecule type" value="Genomic_DNA"/>
</dbReference>
<keyword evidence="1" id="KW-0378">Hydrolase</keyword>
<dbReference type="PROSITE" id="PS00136">
    <property type="entry name" value="SUBTILASE_ASP"/>
    <property type="match status" value="1"/>
</dbReference>
<dbReference type="InterPro" id="IPR023827">
    <property type="entry name" value="Peptidase_S8_Asp-AS"/>
</dbReference>
<dbReference type="Proteomes" id="UP001144673">
    <property type="component" value="Chromosome 6"/>
</dbReference>
<dbReference type="Gene3D" id="3.40.50.200">
    <property type="entry name" value="Peptidase S8/S53 domain"/>
    <property type="match status" value="1"/>
</dbReference>
<accession>A0A9W8QHJ0</accession>
<dbReference type="Pfam" id="PF24476">
    <property type="entry name" value="DUF7580"/>
    <property type="match status" value="1"/>
</dbReference>
<evidence type="ECO:0000259" key="2">
    <source>
        <dbReference type="Pfam" id="PF00082"/>
    </source>
</evidence>
<sequence length="777" mass="86863">MERRTTLLAVPQHPGHTTCATRHWISHSASLYTVTALFMTLLSTHVIDCVLVCQRLRHVAHKLSSEPGAIKIFCGQLGSELTAISNRLGDLGQRQTESLTTNSQLFKVLAALERLCQQSANYPETHTRMPRNFSPVLYPGLNQLLEGNDAVQRRLRTFGTSSLRKSQRERLLRILKSFDKSLKATTPSEMVTERPSQEWISDAHCGGQSQFQDLYRTLCEPDSVSSSVSFRAFILDHPHQGCSSRLSQWQDAHICILRKNNVSFEDNDADTGVPNGTPISPQSFCELTHPYPELLALGIMLIEIELRTPIEVFRQRDHFSIDGQPHANTDHLAARYIFNNEVSWKSHRFDSYKRVKQAIKACLEADSFMPQTNDINALRTAIYRNIVTPLQVQYESWDEDSMRPVDINFPNTESRSATHSNSVHIVNYANPGLPEISSLRLSETSTRLSVARENTASLTSVIWFAQFDKLNFVLRHKGGVRLDSGSRVRVAILDTGVDQDLRSSLAAYEDFTGSDLGASPGYTAHLTAALRLFQQVCDCAAIYVGRVFERPTAGERTADYMAKAINHAVSEWEVDLIILPSGFQQTHEEMERAIEQANSKNIVVFAAASNYGNLSGIAFPARLYIHEKVMCMFATNPAIRISHRFNPSPSERAKYSFAILGENIMIPGQEALSGTSFSAVIAGAVAARILDFAQQPDICGNIRRIDKLQSFAGIKSIFIEMAQNTNDNGYHCIVPWKLLGPYASQDEAGAESRQEIRLHIYHVVLPSVPLELVMRVD</sequence>
<gene>
    <name evidence="4" type="ORF">LMH87_001105</name>
</gene>
<dbReference type="GO" id="GO:0004252">
    <property type="term" value="F:serine-type endopeptidase activity"/>
    <property type="evidence" value="ECO:0007669"/>
    <property type="project" value="InterPro"/>
</dbReference>
<reference evidence="4" key="1">
    <citation type="journal article" date="2023" name="Access Microbiol">
        <title>De-novo genome assembly for Akanthomyces muscarius, a biocontrol agent of insect agricultural pests.</title>
        <authorList>
            <person name="Erdos Z."/>
            <person name="Studholme D.J."/>
            <person name="Raymond B."/>
            <person name="Sharma M."/>
        </authorList>
    </citation>
    <scope>NUCLEOTIDE SEQUENCE</scope>
    <source>
        <strain evidence="4">Ve6</strain>
    </source>
</reference>
<feature type="domain" description="Peptidase S8/S53" evidence="2">
    <location>
        <begin position="533"/>
        <end position="692"/>
    </location>
</feature>
<dbReference type="RefSeq" id="XP_056056005.1">
    <property type="nucleotide sequence ID" value="XM_056199127.1"/>
</dbReference>